<dbReference type="Proteomes" id="UP000887580">
    <property type="component" value="Unplaced"/>
</dbReference>
<reference evidence="2" key="1">
    <citation type="submission" date="2022-11" db="UniProtKB">
        <authorList>
            <consortium name="WormBaseParasite"/>
        </authorList>
    </citation>
    <scope>IDENTIFICATION</scope>
</reference>
<name>A0AC35GP19_9BILA</name>
<organism evidence="1 2">
    <name type="scientific">Panagrolaimus sp. PS1159</name>
    <dbReference type="NCBI Taxonomy" id="55785"/>
    <lineage>
        <taxon>Eukaryota</taxon>
        <taxon>Metazoa</taxon>
        <taxon>Ecdysozoa</taxon>
        <taxon>Nematoda</taxon>
        <taxon>Chromadorea</taxon>
        <taxon>Rhabditida</taxon>
        <taxon>Tylenchina</taxon>
        <taxon>Panagrolaimomorpha</taxon>
        <taxon>Panagrolaimoidea</taxon>
        <taxon>Panagrolaimidae</taxon>
        <taxon>Panagrolaimus</taxon>
    </lineage>
</organism>
<dbReference type="WBParaSite" id="PS1159_v2.g7154.t3">
    <property type="protein sequence ID" value="PS1159_v2.g7154.t3"/>
    <property type="gene ID" value="PS1159_v2.g7154"/>
</dbReference>
<evidence type="ECO:0000313" key="2">
    <source>
        <dbReference type="WBParaSite" id="PS1159_v2.g7154.t3"/>
    </source>
</evidence>
<evidence type="ECO:0000313" key="1">
    <source>
        <dbReference type="Proteomes" id="UP000887580"/>
    </source>
</evidence>
<proteinExistence type="predicted"/>
<protein>
    <submittedName>
        <fullName evidence="2">Uncharacterized protein</fullName>
    </submittedName>
</protein>
<accession>A0AC35GP19</accession>
<sequence>MVMAVAVECSHFHERIALKILNLTGPNPRRLMLGFQLSTCFISLWISNTATAAMMVPILMAVIKELERCRKSIADPDSILIENNGESEYGIEPSTIPTKERSIYKGLLLSICFSSSIGGFGTLTATGSNVVFSGYLAKTFGSAPPVTYASWIIWAFPQSFIVLIGSWVWLQLLFVGFTKRDNSGEASVRRLLRKKYEQLGEIRYEEKSILFMFLTLVLLWFFRHPNFMKGWGDFFRADFVTDGTAAMTMALLMFFLPADNPLTIFKKGGIYRPLMTWKMMKDKFAWGTLLLLGGGYAMGEGVEVSGVEVSGLSTLIGKKMSSMESLPEWLFIAIACLLVIFVTEFSSNVATAAMFLPMVDSMV</sequence>